<dbReference type="RefSeq" id="WP_200289155.1">
    <property type="nucleotide sequence ID" value="NZ_JAENOF010000014.1"/>
</dbReference>
<sequence length="159" mass="18004">MENNIVGVIGSISAAIAAIASLVTIFLQIRKDTISQKPMLMPKIKYINTELNLYYSDWDSNNKLGNKYSATVIEIVNLGKGAAIDITYSYELVNKQEIINNAKNESFNNEKLFFAHINTKDYEAVTMGYNNGEGYECSNDYRLEKFIKTVDLINSYECK</sequence>
<feature type="transmembrane region" description="Helical" evidence="1">
    <location>
        <begin position="6"/>
        <end position="29"/>
    </location>
</feature>
<accession>A0ABS1G720</accession>
<evidence type="ECO:0008006" key="4">
    <source>
        <dbReference type="Google" id="ProtNLM"/>
    </source>
</evidence>
<protein>
    <recommendedName>
        <fullName evidence="4">DUF5590 domain-containing protein</fullName>
    </recommendedName>
</protein>
<keyword evidence="1" id="KW-1133">Transmembrane helix</keyword>
<reference evidence="2 3" key="1">
    <citation type="submission" date="2021-01" db="EMBL/GenBank/DDBJ databases">
        <title>Listeria ivanovii strains from Norway.</title>
        <authorList>
            <person name="Fagerlund A."/>
        </authorList>
    </citation>
    <scope>NUCLEOTIDE SEQUENCE [LARGE SCALE GENOMIC DNA]</scope>
    <source>
        <strain evidence="2 3">MF6989</strain>
    </source>
</reference>
<keyword evidence="3" id="KW-1185">Reference proteome</keyword>
<dbReference type="EMBL" id="JAENOF010000014">
    <property type="protein sequence ID" value="MBK1962674.1"/>
    <property type="molecule type" value="Genomic_DNA"/>
</dbReference>
<gene>
    <name evidence="2" type="ORF">JI642_11270</name>
</gene>
<evidence type="ECO:0000313" key="3">
    <source>
        <dbReference type="Proteomes" id="UP000633035"/>
    </source>
</evidence>
<organism evidence="2 3">
    <name type="scientific">Listeria ivanovii subsp. londoniensis</name>
    <dbReference type="NCBI Taxonomy" id="202752"/>
    <lineage>
        <taxon>Bacteria</taxon>
        <taxon>Bacillati</taxon>
        <taxon>Bacillota</taxon>
        <taxon>Bacilli</taxon>
        <taxon>Bacillales</taxon>
        <taxon>Listeriaceae</taxon>
        <taxon>Listeria</taxon>
    </lineage>
</organism>
<dbReference type="Proteomes" id="UP000633035">
    <property type="component" value="Unassembled WGS sequence"/>
</dbReference>
<comment type="caution">
    <text evidence="2">The sequence shown here is derived from an EMBL/GenBank/DDBJ whole genome shotgun (WGS) entry which is preliminary data.</text>
</comment>
<keyword evidence="1" id="KW-0472">Membrane</keyword>
<keyword evidence="1" id="KW-0812">Transmembrane</keyword>
<evidence type="ECO:0000313" key="2">
    <source>
        <dbReference type="EMBL" id="MBK1962674.1"/>
    </source>
</evidence>
<proteinExistence type="predicted"/>
<name>A0ABS1G720_LISIV</name>
<evidence type="ECO:0000256" key="1">
    <source>
        <dbReference type="SAM" id="Phobius"/>
    </source>
</evidence>